<sequence length="80" mass="9301">MLDSSDLLVPHLQISNEMGILLDSSQDGEVLFVILTYSFLASQYQEEWSVFGRIFIFQHIRRSRSFLKELFETAAVRTTK</sequence>
<organism evidence="1 2">
    <name type="scientific">Trifolium pratense</name>
    <name type="common">Red clover</name>
    <dbReference type="NCBI Taxonomy" id="57577"/>
    <lineage>
        <taxon>Eukaryota</taxon>
        <taxon>Viridiplantae</taxon>
        <taxon>Streptophyta</taxon>
        <taxon>Embryophyta</taxon>
        <taxon>Tracheophyta</taxon>
        <taxon>Spermatophyta</taxon>
        <taxon>Magnoliopsida</taxon>
        <taxon>eudicotyledons</taxon>
        <taxon>Gunneridae</taxon>
        <taxon>Pentapetalae</taxon>
        <taxon>rosids</taxon>
        <taxon>fabids</taxon>
        <taxon>Fabales</taxon>
        <taxon>Fabaceae</taxon>
        <taxon>Papilionoideae</taxon>
        <taxon>50 kb inversion clade</taxon>
        <taxon>NPAAA clade</taxon>
        <taxon>Hologalegina</taxon>
        <taxon>IRL clade</taxon>
        <taxon>Trifolieae</taxon>
        <taxon>Trifolium</taxon>
    </lineage>
</organism>
<proteinExistence type="predicted"/>
<dbReference type="EMBL" id="CASHSV030000034">
    <property type="protein sequence ID" value="CAJ2643642.1"/>
    <property type="molecule type" value="Genomic_DNA"/>
</dbReference>
<protein>
    <submittedName>
        <fullName evidence="1">Uncharacterized protein</fullName>
    </submittedName>
</protein>
<keyword evidence="2" id="KW-1185">Reference proteome</keyword>
<reference evidence="1" key="1">
    <citation type="submission" date="2023-10" db="EMBL/GenBank/DDBJ databases">
        <authorList>
            <person name="Rodriguez Cubillos JULIANA M."/>
            <person name="De Vega J."/>
        </authorList>
    </citation>
    <scope>NUCLEOTIDE SEQUENCE</scope>
</reference>
<dbReference type="Proteomes" id="UP001177021">
    <property type="component" value="Unassembled WGS sequence"/>
</dbReference>
<accession>A0ACB0JH93</accession>
<evidence type="ECO:0000313" key="1">
    <source>
        <dbReference type="EMBL" id="CAJ2643642.1"/>
    </source>
</evidence>
<comment type="caution">
    <text evidence="1">The sequence shown here is derived from an EMBL/GenBank/DDBJ whole genome shotgun (WGS) entry which is preliminary data.</text>
</comment>
<gene>
    <name evidence="1" type="ORF">MILVUS5_LOCUS12830</name>
</gene>
<evidence type="ECO:0000313" key="2">
    <source>
        <dbReference type="Proteomes" id="UP001177021"/>
    </source>
</evidence>
<name>A0ACB0JH93_TRIPR</name>